<name>A0AAW0N1C7_9GOBI</name>
<evidence type="ECO:0000259" key="1">
    <source>
        <dbReference type="SMART" id="SM01289"/>
    </source>
</evidence>
<organism evidence="2 3">
    <name type="scientific">Mugilogobius chulae</name>
    <name type="common">yellowstripe goby</name>
    <dbReference type="NCBI Taxonomy" id="88201"/>
    <lineage>
        <taxon>Eukaryota</taxon>
        <taxon>Metazoa</taxon>
        <taxon>Chordata</taxon>
        <taxon>Craniata</taxon>
        <taxon>Vertebrata</taxon>
        <taxon>Euteleostomi</taxon>
        <taxon>Actinopterygii</taxon>
        <taxon>Neopterygii</taxon>
        <taxon>Teleostei</taxon>
        <taxon>Neoteleostei</taxon>
        <taxon>Acanthomorphata</taxon>
        <taxon>Gobiaria</taxon>
        <taxon>Gobiiformes</taxon>
        <taxon>Gobioidei</taxon>
        <taxon>Gobiidae</taxon>
        <taxon>Gobionellinae</taxon>
        <taxon>Mugilogobius</taxon>
    </lineage>
</organism>
<dbReference type="SMART" id="SM01289">
    <property type="entry name" value="PYRIN"/>
    <property type="match status" value="3"/>
</dbReference>
<dbReference type="AlphaFoldDB" id="A0AAW0N1C7"/>
<sequence length="564" mass="65140">MDTSYLYPDVRKTLTWLLQEVFSDFTSSSSLQELKWSIRISIQWIISQLHDADIHRVMELIQKSAVCLELAMGILKSQGKYVAVLAATKDSLPKSTEYTWKVFMEALRSLTRDEYNSFLSKLGDELEQIWKHKLKEADLSQVVQLLEKLFGQDLNVLLLILEDMCALKLIHVSPDTSLTERGASDAFLKMSDGEFQKLRRYLKHYFPHFSISALEDYGRREIFELIQINACRSCVELTEKVLKRIDRPDLVKKLSHLSCDCPEFTGPARNQGSRLREPATTPSLEKLFSDMDLGKTAVNRDPSVPHFWRQKYDDIRVGVLDILAEREFLLDKVSVRHYRHLEWFVQFACMEEGLSWIDLDCERQSQEFEIMASACSPLTDEETCVALLRAVVVKLGQQTESFMNRVFKDMNMFGWTFNVWPFDGDTQKLSAVWRPTSRSSASFERNQFRIVLAFGKEKEMEALINRLMNTLERLNASELMDMKQALTTGGNSTMQWYRLCHYDTSSLVFSIVQTYGLRSVKLIKNLLELIGRKDLQSKLDSGKRSGDSCSCYRDLEKNTDPAEI</sequence>
<feature type="domain" description="Pyrin" evidence="1">
    <location>
        <begin position="179"/>
        <end position="256"/>
    </location>
</feature>
<gene>
    <name evidence="2" type="ORF">WMY93_026590</name>
</gene>
<evidence type="ECO:0000313" key="3">
    <source>
        <dbReference type="Proteomes" id="UP001460270"/>
    </source>
</evidence>
<comment type="caution">
    <text evidence="2">The sequence shown here is derived from an EMBL/GenBank/DDBJ whole genome shotgun (WGS) entry which is preliminary data.</text>
</comment>
<dbReference type="Gene3D" id="1.10.533.10">
    <property type="entry name" value="Death Domain, Fas"/>
    <property type="match status" value="3"/>
</dbReference>
<evidence type="ECO:0000313" key="2">
    <source>
        <dbReference type="EMBL" id="KAK7886969.1"/>
    </source>
</evidence>
<dbReference type="InterPro" id="IPR011029">
    <property type="entry name" value="DEATH-like_dom_sf"/>
</dbReference>
<reference evidence="3" key="1">
    <citation type="submission" date="2024-04" db="EMBL/GenBank/DDBJ databases">
        <title>Salinicola lusitanus LLJ914,a marine bacterium isolated from the Okinawa Trough.</title>
        <authorList>
            <person name="Li J."/>
        </authorList>
    </citation>
    <scope>NUCLEOTIDE SEQUENCE [LARGE SCALE GENOMIC DNA]</scope>
</reference>
<keyword evidence="3" id="KW-1185">Reference proteome</keyword>
<feature type="domain" description="Pyrin" evidence="1">
    <location>
        <begin position="99"/>
        <end position="171"/>
    </location>
</feature>
<proteinExistence type="predicted"/>
<dbReference type="Proteomes" id="UP001460270">
    <property type="component" value="Unassembled WGS sequence"/>
</dbReference>
<protein>
    <recommendedName>
        <fullName evidence="1">Pyrin domain-containing protein</fullName>
    </recommendedName>
</protein>
<feature type="domain" description="Pyrin" evidence="1">
    <location>
        <begin position="463"/>
        <end position="541"/>
    </location>
</feature>
<accession>A0AAW0N1C7</accession>
<dbReference type="EMBL" id="JBBPFD010000019">
    <property type="protein sequence ID" value="KAK7886969.1"/>
    <property type="molecule type" value="Genomic_DNA"/>
</dbReference>
<dbReference type="InterPro" id="IPR004020">
    <property type="entry name" value="DAPIN"/>
</dbReference>